<keyword evidence="3" id="KW-1185">Reference proteome</keyword>
<reference evidence="3" key="1">
    <citation type="submission" date="2016-12" db="EMBL/GenBank/DDBJ databases">
        <title>Draft Genome Sequences od Carboxydothermus pertinax and islandicus, Hydrogenogenic Carboxydotrophic Bacteria.</title>
        <authorList>
            <person name="Fukuyama Y."/>
            <person name="Ohmae K."/>
            <person name="Yoneda Y."/>
            <person name="Yoshida T."/>
            <person name="Sako Y."/>
        </authorList>
    </citation>
    <scope>NUCLEOTIDE SEQUENCE [LARGE SCALE GENOMIC DNA]</scope>
    <source>
        <strain evidence="3">SET</strain>
    </source>
</reference>
<evidence type="ECO:0000313" key="3">
    <source>
        <dbReference type="Proteomes" id="UP000187338"/>
    </source>
</evidence>
<feature type="domain" description="SHOCT" evidence="1">
    <location>
        <begin position="40"/>
        <end position="63"/>
    </location>
</feature>
<dbReference type="OrthoDB" id="5461404at2"/>
<dbReference type="InterPro" id="IPR018649">
    <property type="entry name" value="SHOCT"/>
</dbReference>
<proteinExistence type="predicted"/>
<evidence type="ECO:0000313" key="2">
    <source>
        <dbReference type="EMBL" id="GAV25400.1"/>
    </source>
</evidence>
<name>A0A1L8D2K2_9THEO</name>
<dbReference type="RefSeq" id="WP_075865555.1">
    <property type="nucleotide sequence ID" value="NZ_BDJL01000038.1"/>
</dbReference>
<protein>
    <recommendedName>
        <fullName evidence="1">SHOCT domain-containing protein</fullName>
    </recommendedName>
</protein>
<comment type="caution">
    <text evidence="2">The sequence shown here is derived from an EMBL/GenBank/DDBJ whole genome shotgun (WGS) entry which is preliminary data.</text>
</comment>
<dbReference type="AlphaFoldDB" id="A0A1L8D2K2"/>
<sequence>MMFFIFLFGAVIVYFIYKNYKNLTGNDILSKVVSGKTHEEILKERYARGEISKETYEEMLNDLCK</sequence>
<organism evidence="2 3">
    <name type="scientific">Carboxydothermus islandicus</name>
    <dbReference type="NCBI Taxonomy" id="661089"/>
    <lineage>
        <taxon>Bacteria</taxon>
        <taxon>Bacillati</taxon>
        <taxon>Bacillota</taxon>
        <taxon>Clostridia</taxon>
        <taxon>Thermoanaerobacterales</taxon>
        <taxon>Thermoanaerobacteraceae</taxon>
        <taxon>Carboxydothermus</taxon>
    </lineage>
</organism>
<dbReference type="Proteomes" id="UP000187338">
    <property type="component" value="Unassembled WGS sequence"/>
</dbReference>
<dbReference type="Pfam" id="PF09851">
    <property type="entry name" value="SHOCT"/>
    <property type="match status" value="1"/>
</dbReference>
<dbReference type="EMBL" id="BDJL01000038">
    <property type="protein sequence ID" value="GAV25400.1"/>
    <property type="molecule type" value="Genomic_DNA"/>
</dbReference>
<accession>A0A1L8D2K2</accession>
<gene>
    <name evidence="2" type="ORF">ciss_13330</name>
</gene>
<evidence type="ECO:0000259" key="1">
    <source>
        <dbReference type="Pfam" id="PF09851"/>
    </source>
</evidence>